<keyword evidence="2" id="KW-0732">Signal</keyword>
<dbReference type="Proteomes" id="UP001549204">
    <property type="component" value="Unassembled WGS sequence"/>
</dbReference>
<dbReference type="PROSITE" id="PS51257">
    <property type="entry name" value="PROKAR_LIPOPROTEIN"/>
    <property type="match status" value="1"/>
</dbReference>
<organism evidence="3 4">
    <name type="scientific">Mesorhizobium robiniae</name>
    <dbReference type="NCBI Taxonomy" id="559315"/>
    <lineage>
        <taxon>Bacteria</taxon>
        <taxon>Pseudomonadati</taxon>
        <taxon>Pseudomonadota</taxon>
        <taxon>Alphaproteobacteria</taxon>
        <taxon>Hyphomicrobiales</taxon>
        <taxon>Phyllobacteriaceae</taxon>
        <taxon>Mesorhizobium</taxon>
    </lineage>
</organism>
<name>A0ABV2GQH0_9HYPH</name>
<evidence type="ECO:0000256" key="2">
    <source>
        <dbReference type="SAM" id="SignalP"/>
    </source>
</evidence>
<reference evidence="3 4" key="1">
    <citation type="submission" date="2024-06" db="EMBL/GenBank/DDBJ databases">
        <title>Genomic Encyclopedia of Type Strains, Phase IV (KMG-IV): sequencing the most valuable type-strain genomes for metagenomic binning, comparative biology and taxonomic classification.</title>
        <authorList>
            <person name="Goeker M."/>
        </authorList>
    </citation>
    <scope>NUCLEOTIDE SEQUENCE [LARGE SCALE GENOMIC DNA]</scope>
    <source>
        <strain evidence="3 4">DSM 100022</strain>
    </source>
</reference>
<protein>
    <recommendedName>
        <fullName evidence="5">Lipoprotein</fullName>
    </recommendedName>
</protein>
<evidence type="ECO:0000256" key="1">
    <source>
        <dbReference type="SAM" id="MobiDB-lite"/>
    </source>
</evidence>
<dbReference type="EMBL" id="JBEPMC010000006">
    <property type="protein sequence ID" value="MET3580536.1"/>
    <property type="molecule type" value="Genomic_DNA"/>
</dbReference>
<keyword evidence="4" id="KW-1185">Reference proteome</keyword>
<feature type="signal peptide" evidence="2">
    <location>
        <begin position="1"/>
        <end position="20"/>
    </location>
</feature>
<evidence type="ECO:0008006" key="5">
    <source>
        <dbReference type="Google" id="ProtNLM"/>
    </source>
</evidence>
<feature type="region of interest" description="Disordered" evidence="1">
    <location>
        <begin position="58"/>
        <end position="78"/>
    </location>
</feature>
<comment type="caution">
    <text evidence="3">The sequence shown here is derived from an EMBL/GenBank/DDBJ whole genome shotgun (WGS) entry which is preliminary data.</text>
</comment>
<gene>
    <name evidence="3" type="ORF">ABID19_003575</name>
</gene>
<evidence type="ECO:0000313" key="4">
    <source>
        <dbReference type="Proteomes" id="UP001549204"/>
    </source>
</evidence>
<feature type="chain" id="PRO_5045335368" description="Lipoprotein" evidence="2">
    <location>
        <begin position="21"/>
        <end position="78"/>
    </location>
</feature>
<accession>A0ABV2GQH0</accession>
<sequence>MKIASSAMLLASLLVTGCAATTPPDILPAFNPADPAMGVRDVHYHPVVADYRHREPVDPQNWRRLNQERSPANPGAGS</sequence>
<proteinExistence type="predicted"/>
<evidence type="ECO:0000313" key="3">
    <source>
        <dbReference type="EMBL" id="MET3580536.1"/>
    </source>
</evidence>